<proteinExistence type="predicted"/>
<gene>
    <name evidence="3" type="ORF">GCM10017083_49050</name>
</gene>
<name>A0A918XY07_9PROT</name>
<dbReference type="Pfam" id="PF01266">
    <property type="entry name" value="DAO"/>
    <property type="match status" value="1"/>
</dbReference>
<evidence type="ECO:0000313" key="3">
    <source>
        <dbReference type="EMBL" id="GHD61555.1"/>
    </source>
</evidence>
<reference evidence="3" key="2">
    <citation type="submission" date="2020-09" db="EMBL/GenBank/DDBJ databases">
        <authorList>
            <person name="Sun Q."/>
            <person name="Kim S."/>
        </authorList>
    </citation>
    <scope>NUCLEOTIDE SEQUENCE</scope>
    <source>
        <strain evidence="3">KCTC 42651</strain>
    </source>
</reference>
<comment type="caution">
    <text evidence="3">The sequence shown here is derived from an EMBL/GenBank/DDBJ whole genome shotgun (WGS) entry which is preliminary data.</text>
</comment>
<protein>
    <submittedName>
        <fullName evidence="3">FAD-dependent oxidoreductase</fullName>
    </submittedName>
</protein>
<reference evidence="3" key="1">
    <citation type="journal article" date="2014" name="Int. J. Syst. Evol. Microbiol.">
        <title>Complete genome sequence of Corynebacterium casei LMG S-19264T (=DSM 44701T), isolated from a smear-ripened cheese.</title>
        <authorList>
            <consortium name="US DOE Joint Genome Institute (JGI-PGF)"/>
            <person name="Walter F."/>
            <person name="Albersmeier A."/>
            <person name="Kalinowski J."/>
            <person name="Ruckert C."/>
        </authorList>
    </citation>
    <scope>NUCLEOTIDE SEQUENCE</scope>
    <source>
        <strain evidence="3">KCTC 42651</strain>
    </source>
</reference>
<evidence type="ECO:0000256" key="1">
    <source>
        <dbReference type="ARBA" id="ARBA00023002"/>
    </source>
</evidence>
<feature type="domain" description="FAD dependent oxidoreductase" evidence="2">
    <location>
        <begin position="4"/>
        <end position="356"/>
    </location>
</feature>
<organism evidence="3 4">
    <name type="scientific">Thalassobaculum fulvum</name>
    <dbReference type="NCBI Taxonomy" id="1633335"/>
    <lineage>
        <taxon>Bacteria</taxon>
        <taxon>Pseudomonadati</taxon>
        <taxon>Pseudomonadota</taxon>
        <taxon>Alphaproteobacteria</taxon>
        <taxon>Rhodospirillales</taxon>
        <taxon>Thalassobaculaceae</taxon>
        <taxon>Thalassobaculum</taxon>
    </lineage>
</organism>
<dbReference type="InterPro" id="IPR036188">
    <property type="entry name" value="FAD/NAD-bd_sf"/>
</dbReference>
<dbReference type="AlphaFoldDB" id="A0A918XY07"/>
<keyword evidence="4" id="KW-1185">Reference proteome</keyword>
<keyword evidence="1" id="KW-0560">Oxidoreductase</keyword>
<dbReference type="PANTHER" id="PTHR13847">
    <property type="entry name" value="SARCOSINE DEHYDROGENASE-RELATED"/>
    <property type="match status" value="1"/>
</dbReference>
<dbReference type="Gene3D" id="3.30.9.10">
    <property type="entry name" value="D-Amino Acid Oxidase, subunit A, domain 2"/>
    <property type="match status" value="1"/>
</dbReference>
<dbReference type="InterPro" id="IPR006076">
    <property type="entry name" value="FAD-dep_OxRdtase"/>
</dbReference>
<evidence type="ECO:0000313" key="4">
    <source>
        <dbReference type="Proteomes" id="UP000630353"/>
    </source>
</evidence>
<dbReference type="EMBL" id="BMZS01000013">
    <property type="protein sequence ID" value="GHD61555.1"/>
    <property type="molecule type" value="Genomic_DNA"/>
</dbReference>
<evidence type="ECO:0000259" key="2">
    <source>
        <dbReference type="Pfam" id="PF01266"/>
    </source>
</evidence>
<accession>A0A918XY07</accession>
<dbReference type="PANTHER" id="PTHR13847:SF287">
    <property type="entry name" value="FAD-DEPENDENT OXIDOREDUCTASE DOMAIN-CONTAINING PROTEIN 1"/>
    <property type="match status" value="1"/>
</dbReference>
<dbReference type="GO" id="GO:0016491">
    <property type="term" value="F:oxidoreductase activity"/>
    <property type="evidence" value="ECO:0007669"/>
    <property type="project" value="UniProtKB-KW"/>
</dbReference>
<dbReference type="GO" id="GO:0005737">
    <property type="term" value="C:cytoplasm"/>
    <property type="evidence" value="ECO:0007669"/>
    <property type="project" value="TreeGrafter"/>
</dbReference>
<dbReference type="RefSeq" id="WP_189994678.1">
    <property type="nucleotide sequence ID" value="NZ_BMZS01000013.1"/>
</dbReference>
<dbReference type="GO" id="GO:0032981">
    <property type="term" value="P:mitochondrial respiratory chain complex I assembly"/>
    <property type="evidence" value="ECO:0007669"/>
    <property type="project" value="TreeGrafter"/>
</dbReference>
<dbReference type="Proteomes" id="UP000630353">
    <property type="component" value="Unassembled WGS sequence"/>
</dbReference>
<dbReference type="Gene3D" id="3.50.50.60">
    <property type="entry name" value="FAD/NAD(P)-binding domain"/>
    <property type="match status" value="1"/>
</dbReference>
<dbReference type="SUPFAM" id="SSF51905">
    <property type="entry name" value="FAD/NAD(P)-binding domain"/>
    <property type="match status" value="1"/>
</dbReference>
<sequence length="387" mass="42136">MHCDVCIIGGGIMGLSTAVFLKRLDPGASVLVVEPDPTYEFASTVLSAGGARRLFSRPENIEMSTFSIGFLTRFADEMAVDGDRPDIAWREEGYLFLVPPAAVAMLEANARTQEALGVEIVMMDPAALKRRYPSMTVDDVGAAVLSPRDGWCDPSAVLQGFRRMARHLGVAFVRDRVIALDDGDGPVRRAVLQDGPPLAADRFVIAAGAWSEPIAASIGMPLPISPMRRFEHYFATRTPIEPLPFVKDLARLAFRPEGSGYTGTVVNSDEPRGVNFELDPGHFEDMVWPALAHRFPAFEATRCLRSWAGLYEVCELDGNPVIGNWPERHPNVYTVAGFSGHGLMHAPAAGRGVAELIVHGEFRSIDLARLGLGRVLRGEPYPETGIL</sequence>